<dbReference type="GO" id="GO:0016407">
    <property type="term" value="F:acetyltransferase activity"/>
    <property type="evidence" value="ECO:0007669"/>
    <property type="project" value="InterPro"/>
</dbReference>
<accession>A0A1M7RPJ2</accession>
<dbReference type="OrthoDB" id="7181050at2"/>
<gene>
    <name evidence="3" type="ORF">SAMN05443668_13337</name>
</gene>
<dbReference type="SUPFAM" id="SSF54001">
    <property type="entry name" value="Cysteine proteinases"/>
    <property type="match status" value="1"/>
</dbReference>
<dbReference type="PANTHER" id="PTHR11786">
    <property type="entry name" value="N-HYDROXYARYLAMINE O-ACETYLTRANSFERASE"/>
    <property type="match status" value="1"/>
</dbReference>
<keyword evidence="3" id="KW-0808">Transferase</keyword>
<comment type="similarity">
    <text evidence="1 2">Belongs to the arylamine N-acetyltransferase family.</text>
</comment>
<dbReference type="PANTHER" id="PTHR11786:SF0">
    <property type="entry name" value="ARYLAMINE N-ACETYLTRANSFERASE 4-RELATED"/>
    <property type="match status" value="1"/>
</dbReference>
<dbReference type="Gene3D" id="2.40.128.150">
    <property type="entry name" value="Cysteine proteinases"/>
    <property type="match status" value="1"/>
</dbReference>
<name>A0A1M7RPJ2_9ACTN</name>
<reference evidence="3 4" key="1">
    <citation type="submission" date="2016-11" db="EMBL/GenBank/DDBJ databases">
        <authorList>
            <person name="Jaros S."/>
            <person name="Januszkiewicz K."/>
            <person name="Wedrychowicz H."/>
        </authorList>
    </citation>
    <scope>NUCLEOTIDE SEQUENCE [LARGE SCALE GENOMIC DNA]</scope>
    <source>
        <strain evidence="3 4">DSM 46144</strain>
    </source>
</reference>
<organism evidence="3 4">
    <name type="scientific">Cryptosporangium aurantiacum</name>
    <dbReference type="NCBI Taxonomy" id="134849"/>
    <lineage>
        <taxon>Bacteria</taxon>
        <taxon>Bacillati</taxon>
        <taxon>Actinomycetota</taxon>
        <taxon>Actinomycetes</taxon>
        <taxon>Cryptosporangiales</taxon>
        <taxon>Cryptosporangiaceae</taxon>
        <taxon>Cryptosporangium</taxon>
    </lineage>
</organism>
<keyword evidence="4" id="KW-1185">Reference proteome</keyword>
<dbReference type="AlphaFoldDB" id="A0A1M7RPJ2"/>
<dbReference type="InterPro" id="IPR001447">
    <property type="entry name" value="Arylamine_N-AcTrfase"/>
</dbReference>
<sequence length="267" mass="29375">MNDLAAYLSRIGHTGPVAPDLPTLRALTLAHATTIPFENLDPFSGVPVRLDPDAVRAKLITDGRGGYCFEHNRLLQSALDEIGFVTGSLQARVLWGQPDDAVTSRGHKLLRVDLDGVTYLVDVGFGGQTLTAPIRLAADEEQETPHGTFRLVADGVGGWRQQSRIKDEWRTTYRFDLTPTYPVDDEAPNWYLSTFPASHFVTGLTAARPTPDGRRLALGGRDFAVHHPDGRTERRRLETVDELRAVLADELLIELPAGIDSALKSLF</sequence>
<proteinExistence type="inferred from homology"/>
<dbReference type="Gene3D" id="3.30.2140.10">
    <property type="entry name" value="Arylamine N-acetyltransferase"/>
    <property type="match status" value="1"/>
</dbReference>
<dbReference type="EMBL" id="FRCS01000033">
    <property type="protein sequence ID" value="SHN48090.1"/>
    <property type="molecule type" value="Genomic_DNA"/>
</dbReference>
<evidence type="ECO:0000256" key="1">
    <source>
        <dbReference type="ARBA" id="ARBA00006547"/>
    </source>
</evidence>
<dbReference type="InterPro" id="IPR038765">
    <property type="entry name" value="Papain-like_cys_pep_sf"/>
</dbReference>
<dbReference type="Pfam" id="PF00797">
    <property type="entry name" value="Acetyltransf_2"/>
    <property type="match status" value="1"/>
</dbReference>
<protein>
    <submittedName>
        <fullName evidence="3">N-hydroxyarylamine O-acetyltransferase</fullName>
    </submittedName>
</protein>
<dbReference type="PRINTS" id="PR01543">
    <property type="entry name" value="ANATRNSFRASE"/>
</dbReference>
<evidence type="ECO:0000256" key="2">
    <source>
        <dbReference type="RuleBase" id="RU003452"/>
    </source>
</evidence>
<dbReference type="STRING" id="134849.SAMN05443668_13337"/>
<dbReference type="Proteomes" id="UP000184440">
    <property type="component" value="Unassembled WGS sequence"/>
</dbReference>
<dbReference type="RefSeq" id="WP_073266545.1">
    <property type="nucleotide sequence ID" value="NZ_FRCS01000033.1"/>
</dbReference>
<evidence type="ECO:0000313" key="3">
    <source>
        <dbReference type="EMBL" id="SHN48090.1"/>
    </source>
</evidence>
<evidence type="ECO:0000313" key="4">
    <source>
        <dbReference type="Proteomes" id="UP000184440"/>
    </source>
</evidence>